<dbReference type="EMBL" id="QKWP01000324">
    <property type="protein sequence ID" value="RIB22105.1"/>
    <property type="molecule type" value="Genomic_DNA"/>
</dbReference>
<name>A0A397VI06_9GLOM</name>
<organism evidence="1 2">
    <name type="scientific">Gigaspora rosea</name>
    <dbReference type="NCBI Taxonomy" id="44941"/>
    <lineage>
        <taxon>Eukaryota</taxon>
        <taxon>Fungi</taxon>
        <taxon>Fungi incertae sedis</taxon>
        <taxon>Mucoromycota</taxon>
        <taxon>Glomeromycotina</taxon>
        <taxon>Glomeromycetes</taxon>
        <taxon>Diversisporales</taxon>
        <taxon>Gigasporaceae</taxon>
        <taxon>Gigaspora</taxon>
    </lineage>
</organism>
<reference evidence="1 2" key="1">
    <citation type="submission" date="2018-06" db="EMBL/GenBank/DDBJ databases">
        <title>Comparative genomics reveals the genomic features of Rhizophagus irregularis, R. cerebriforme, R. diaphanum and Gigaspora rosea, and their symbiotic lifestyle signature.</title>
        <authorList>
            <person name="Morin E."/>
            <person name="San Clemente H."/>
            <person name="Chen E.C.H."/>
            <person name="De La Providencia I."/>
            <person name="Hainaut M."/>
            <person name="Kuo A."/>
            <person name="Kohler A."/>
            <person name="Murat C."/>
            <person name="Tang N."/>
            <person name="Roy S."/>
            <person name="Loubradou J."/>
            <person name="Henrissat B."/>
            <person name="Grigoriev I.V."/>
            <person name="Corradi N."/>
            <person name="Roux C."/>
            <person name="Martin F.M."/>
        </authorList>
    </citation>
    <scope>NUCLEOTIDE SEQUENCE [LARGE SCALE GENOMIC DNA]</scope>
    <source>
        <strain evidence="1 2">DAOM 194757</strain>
    </source>
</reference>
<gene>
    <name evidence="1" type="ORF">C2G38_2033856</name>
</gene>
<protein>
    <submittedName>
        <fullName evidence="1">Uncharacterized protein</fullName>
    </submittedName>
</protein>
<keyword evidence="2" id="KW-1185">Reference proteome</keyword>
<evidence type="ECO:0000313" key="2">
    <source>
        <dbReference type="Proteomes" id="UP000266673"/>
    </source>
</evidence>
<dbReference type="AlphaFoldDB" id="A0A397VI06"/>
<evidence type="ECO:0000313" key="1">
    <source>
        <dbReference type="EMBL" id="RIB22105.1"/>
    </source>
</evidence>
<sequence>MFDPNLPTFSSDLIYQLAQHSQQLHTTSSPNPSVPHQPLKKNIQYQNEVYCETSCPNSIIHLQPLQQQLFQDPQQYSRSQPTHRKLCFHCQKTSHPILECSNIKLLGQKYSTLLQTLSSEQLDDFQEIIKETFPDGLNNNQVPEVLKFMLKIPNKEAQAVNPFSKGKPSGTQGFELYCIPELQEKGNSEILVNNNEDLEEKGIELNPEVVLDKLLTICLEALKWLPGFETPNLKVTVP</sequence>
<comment type="caution">
    <text evidence="1">The sequence shown here is derived from an EMBL/GenBank/DDBJ whole genome shotgun (WGS) entry which is preliminary data.</text>
</comment>
<dbReference type="Proteomes" id="UP000266673">
    <property type="component" value="Unassembled WGS sequence"/>
</dbReference>
<proteinExistence type="predicted"/>
<accession>A0A397VI06</accession>